<organism evidence="1 2">
    <name type="scientific">Hymenolepis diminuta</name>
    <name type="common">Rat tapeworm</name>
    <dbReference type="NCBI Taxonomy" id="6216"/>
    <lineage>
        <taxon>Eukaryota</taxon>
        <taxon>Metazoa</taxon>
        <taxon>Spiralia</taxon>
        <taxon>Lophotrochozoa</taxon>
        <taxon>Platyhelminthes</taxon>
        <taxon>Cestoda</taxon>
        <taxon>Eucestoda</taxon>
        <taxon>Cyclophyllidea</taxon>
        <taxon>Hymenolepididae</taxon>
        <taxon>Hymenolepis</taxon>
    </lineage>
</organism>
<sequence length="117" mass="13212">MSLGSAKMRTEFENWARKEGLNNRKINVTNANISSSNAGHVSQHKLAQILGRNEQAQFTHVKAQTSKPPQRSIFQNIQEVDYENGILNSFDNSSLTNEIIKEALDKLIELNKDKLTD</sequence>
<accession>A0A564Y5S2</accession>
<feature type="non-terminal residue" evidence="1">
    <location>
        <position position="117"/>
    </location>
</feature>
<dbReference type="EMBL" id="CABIJS010000077">
    <property type="protein sequence ID" value="VUZ42128.1"/>
    <property type="molecule type" value="Genomic_DNA"/>
</dbReference>
<keyword evidence="2" id="KW-1185">Reference proteome</keyword>
<dbReference type="Proteomes" id="UP000321570">
    <property type="component" value="Unassembled WGS sequence"/>
</dbReference>
<reference evidence="1 2" key="1">
    <citation type="submission" date="2019-07" db="EMBL/GenBank/DDBJ databases">
        <authorList>
            <person name="Jastrzebski P J."/>
            <person name="Paukszto L."/>
            <person name="Jastrzebski P J."/>
        </authorList>
    </citation>
    <scope>NUCLEOTIDE SEQUENCE [LARGE SCALE GENOMIC DNA]</scope>
    <source>
        <strain evidence="1 2">WMS-il1</strain>
    </source>
</reference>
<gene>
    <name evidence="1" type="ORF">WMSIL1_LOCUS2775</name>
</gene>
<evidence type="ECO:0000313" key="1">
    <source>
        <dbReference type="EMBL" id="VUZ42128.1"/>
    </source>
</evidence>
<proteinExistence type="predicted"/>
<evidence type="ECO:0000313" key="2">
    <source>
        <dbReference type="Proteomes" id="UP000321570"/>
    </source>
</evidence>
<dbReference type="AlphaFoldDB" id="A0A564Y5S2"/>
<protein>
    <submittedName>
        <fullName evidence="1">Uncharacterized protein</fullName>
    </submittedName>
</protein>
<name>A0A564Y5S2_HYMDI</name>